<dbReference type="SUPFAM" id="SSF55961">
    <property type="entry name" value="Bet v1-like"/>
    <property type="match status" value="1"/>
</dbReference>
<comment type="caution">
    <text evidence="3">The sequence shown here is derived from an EMBL/GenBank/DDBJ whole genome shotgun (WGS) entry which is preliminary data.</text>
</comment>
<dbReference type="CDD" id="cd07814">
    <property type="entry name" value="SRPBCC_CalC_Aha1-like"/>
    <property type="match status" value="1"/>
</dbReference>
<evidence type="ECO:0000256" key="1">
    <source>
        <dbReference type="ARBA" id="ARBA00006817"/>
    </source>
</evidence>
<dbReference type="Proteomes" id="UP000237640">
    <property type="component" value="Unassembled WGS sequence"/>
</dbReference>
<evidence type="ECO:0000313" key="3">
    <source>
        <dbReference type="EMBL" id="PRX57415.1"/>
    </source>
</evidence>
<dbReference type="EMBL" id="PVYX01000001">
    <property type="protein sequence ID" value="PRX57415.1"/>
    <property type="molecule type" value="Genomic_DNA"/>
</dbReference>
<dbReference type="InterPro" id="IPR023393">
    <property type="entry name" value="START-like_dom_sf"/>
</dbReference>
<reference evidence="3 4" key="1">
    <citation type="submission" date="2018-03" db="EMBL/GenBank/DDBJ databases">
        <title>Genomic Encyclopedia of Archaeal and Bacterial Type Strains, Phase II (KMG-II): from individual species to whole genera.</title>
        <authorList>
            <person name="Goeker M."/>
        </authorList>
    </citation>
    <scope>NUCLEOTIDE SEQUENCE [LARGE SCALE GENOMIC DNA]</scope>
    <source>
        <strain evidence="3 4">DSM 25027</strain>
    </source>
</reference>
<evidence type="ECO:0000313" key="4">
    <source>
        <dbReference type="Proteomes" id="UP000237640"/>
    </source>
</evidence>
<organism evidence="3 4">
    <name type="scientific">Flagellimonas meridianipacifica</name>
    <dbReference type="NCBI Taxonomy" id="1080225"/>
    <lineage>
        <taxon>Bacteria</taxon>
        <taxon>Pseudomonadati</taxon>
        <taxon>Bacteroidota</taxon>
        <taxon>Flavobacteriia</taxon>
        <taxon>Flavobacteriales</taxon>
        <taxon>Flavobacteriaceae</taxon>
        <taxon>Flagellimonas</taxon>
    </lineage>
</organism>
<protein>
    <submittedName>
        <fullName evidence="3">Activator of Hsp90 ATPase-like protein</fullName>
    </submittedName>
</protein>
<comment type="similarity">
    <text evidence="1">Belongs to the AHA1 family.</text>
</comment>
<proteinExistence type="inferred from homology"/>
<dbReference type="AlphaFoldDB" id="A0A2T0MIN7"/>
<dbReference type="Gene3D" id="3.30.530.20">
    <property type="match status" value="1"/>
</dbReference>
<accession>A0A2T0MIN7</accession>
<name>A0A2T0MIN7_9FLAO</name>
<feature type="domain" description="Activator of Hsp90 ATPase homologue 1/2-like C-terminal" evidence="2">
    <location>
        <begin position="27"/>
        <end position="154"/>
    </location>
</feature>
<gene>
    <name evidence="3" type="ORF">CLV81_1419</name>
</gene>
<sequence length="163" mass="18679">MCLAITLLIMNIGNKTLQDYRKSVLVNASQERVFASVTQQVDAWWSEVDEQPNELGKIFKITFGGKSYWRFKVIELSANEHVTWECIESHQDHNIKGMDEEWLGSRLHWELTSDAEGTIVDFLHQGLVPHAVCYGVCSSAWDFYITESLKSYVETGRGMPTEM</sequence>
<dbReference type="Pfam" id="PF08327">
    <property type="entry name" value="AHSA1"/>
    <property type="match status" value="1"/>
</dbReference>
<keyword evidence="4" id="KW-1185">Reference proteome</keyword>
<dbReference type="InterPro" id="IPR013538">
    <property type="entry name" value="ASHA1/2-like_C"/>
</dbReference>
<evidence type="ECO:0000259" key="2">
    <source>
        <dbReference type="Pfam" id="PF08327"/>
    </source>
</evidence>